<dbReference type="PANTHER" id="PTHR46586:SF3">
    <property type="entry name" value="ANKYRIN REPEAT-CONTAINING PROTEIN"/>
    <property type="match status" value="1"/>
</dbReference>
<evidence type="ECO:0000313" key="3">
    <source>
        <dbReference type="Proteomes" id="UP001472866"/>
    </source>
</evidence>
<dbReference type="InterPro" id="IPR052050">
    <property type="entry name" value="SecEffector_AnkRepeat"/>
</dbReference>
<dbReference type="SUPFAM" id="SSF140860">
    <property type="entry name" value="Pseudo ankyrin repeat-like"/>
    <property type="match status" value="1"/>
</dbReference>
<dbReference type="InterPro" id="IPR002110">
    <property type="entry name" value="Ankyrin_rpt"/>
</dbReference>
<proteinExistence type="predicted"/>
<dbReference type="Gene3D" id="1.25.40.20">
    <property type="entry name" value="Ankyrin repeat-containing domain"/>
    <property type="match status" value="1"/>
</dbReference>
<dbReference type="InterPro" id="IPR036770">
    <property type="entry name" value="Ankyrin_rpt-contain_sf"/>
</dbReference>
<feature type="region of interest" description="Disordered" evidence="1">
    <location>
        <begin position="1"/>
        <end position="24"/>
    </location>
</feature>
<evidence type="ECO:0000256" key="1">
    <source>
        <dbReference type="SAM" id="MobiDB-lite"/>
    </source>
</evidence>
<reference evidence="2 3" key="1">
    <citation type="submission" date="2024-03" db="EMBL/GenBank/DDBJ databases">
        <title>Complete genome sequence of the green alga Chloropicon roscoffensis RCC1871.</title>
        <authorList>
            <person name="Lemieux C."/>
            <person name="Pombert J.-F."/>
            <person name="Otis C."/>
            <person name="Turmel M."/>
        </authorList>
    </citation>
    <scope>NUCLEOTIDE SEQUENCE [LARGE SCALE GENOMIC DNA]</scope>
    <source>
        <strain evidence="2 3">RCC1871</strain>
    </source>
</reference>
<dbReference type="SUPFAM" id="SSF81383">
    <property type="entry name" value="F-box domain"/>
    <property type="match status" value="1"/>
</dbReference>
<keyword evidence="3" id="KW-1185">Reference proteome</keyword>
<dbReference type="Pfam" id="PF13606">
    <property type="entry name" value="Ank_3"/>
    <property type="match status" value="1"/>
</dbReference>
<dbReference type="InterPro" id="IPR036047">
    <property type="entry name" value="F-box-like_dom_sf"/>
</dbReference>
<name>A0AAX4PK35_9CHLO</name>
<protein>
    <submittedName>
        <fullName evidence="2">Ankyrin repeat protein</fullName>
    </submittedName>
</protein>
<evidence type="ECO:0000313" key="2">
    <source>
        <dbReference type="EMBL" id="WZN66491.1"/>
    </source>
</evidence>
<dbReference type="CDD" id="cd09917">
    <property type="entry name" value="F-box_SF"/>
    <property type="match status" value="1"/>
</dbReference>
<gene>
    <name evidence="2" type="ORF">HKI87_15g80580</name>
</gene>
<dbReference type="Proteomes" id="UP001472866">
    <property type="component" value="Chromosome 15"/>
</dbReference>
<sequence length="437" mass="49600">MARGAGEPSAKRAKVDEADKEEDPLVRRREELVVAAKEARSREDARAERVAKKELVALCADFEAKNEKLLGRLPPEMWQKILDENLDQNDLLALSMTCRFFREKQKDLGKKVETNLNYGSLRRLQKSGRMPSHSLGWFRWVCDTFEILPGYKWDNDERVKGAVYEGDLLHYAAFQGSVEILRWLMEEKGWELNEETDRWAGRGGSVEVLEYLNFITTRGLLEYLGGEGYEFTKAACHGAAIGGSLKALKFLRGLEPPCPWDEGTCAQAAYGGHLEALKWVRSQDPPCPWNEWTCANAARGGHLEVLKWARSQDPPCPWNADTCNGAAHEGQLEVLKWVRDHNPPCPWDWRTCTEAADGGHLEVLKYLRAQDPPCPWDGWTCAWAAGGGHLEVLKYLRGKDPPCPWCRSDCREAASHKGHQHIIDWIDQQEDEIDADY</sequence>
<dbReference type="EMBL" id="CP151515">
    <property type="protein sequence ID" value="WZN66491.1"/>
    <property type="molecule type" value="Genomic_DNA"/>
</dbReference>
<dbReference type="PANTHER" id="PTHR46586">
    <property type="entry name" value="ANKYRIN REPEAT-CONTAINING PROTEIN"/>
    <property type="match status" value="1"/>
</dbReference>
<accession>A0AAX4PK35</accession>
<organism evidence="2 3">
    <name type="scientific">Chloropicon roscoffensis</name>
    <dbReference type="NCBI Taxonomy" id="1461544"/>
    <lineage>
        <taxon>Eukaryota</taxon>
        <taxon>Viridiplantae</taxon>
        <taxon>Chlorophyta</taxon>
        <taxon>Chloropicophyceae</taxon>
        <taxon>Chloropicales</taxon>
        <taxon>Chloropicaceae</taxon>
        <taxon>Chloropicon</taxon>
    </lineage>
</organism>
<feature type="compositionally biased region" description="Basic and acidic residues" evidence="1">
    <location>
        <begin position="9"/>
        <end position="24"/>
    </location>
</feature>
<dbReference type="AlphaFoldDB" id="A0AAX4PK35"/>